<dbReference type="PANTHER" id="PTHR37450:SF1">
    <property type="entry name" value="CIPC PROTEIN"/>
    <property type="match status" value="1"/>
</dbReference>
<reference evidence="2" key="2">
    <citation type="journal article" date="2023" name="IMA Fungus">
        <title>Comparative genomic study of the Penicillium genus elucidates a diverse pangenome and 15 lateral gene transfer events.</title>
        <authorList>
            <person name="Petersen C."/>
            <person name="Sorensen T."/>
            <person name="Nielsen M.R."/>
            <person name="Sondergaard T.E."/>
            <person name="Sorensen J.L."/>
            <person name="Fitzpatrick D.A."/>
            <person name="Frisvad J.C."/>
            <person name="Nielsen K.L."/>
        </authorList>
    </citation>
    <scope>NUCLEOTIDE SEQUENCE</scope>
    <source>
        <strain evidence="2">IBT 21472</strain>
    </source>
</reference>
<proteinExistence type="predicted"/>
<protein>
    <submittedName>
        <fullName evidence="2">CipC1 protein</fullName>
    </submittedName>
</protein>
<dbReference type="PANTHER" id="PTHR37450">
    <property type="entry name" value="CIPC PROTEIN"/>
    <property type="match status" value="1"/>
</dbReference>
<dbReference type="InterPro" id="IPR022234">
    <property type="entry name" value="DUF3759"/>
</dbReference>
<keyword evidence="3" id="KW-1185">Reference proteome</keyword>
<feature type="region of interest" description="Disordered" evidence="1">
    <location>
        <begin position="1"/>
        <end position="29"/>
    </location>
</feature>
<evidence type="ECO:0000313" key="2">
    <source>
        <dbReference type="EMBL" id="KAJ5330634.1"/>
    </source>
</evidence>
<gene>
    <name evidence="2" type="ORF">N7476_000417</name>
</gene>
<evidence type="ECO:0000256" key="1">
    <source>
        <dbReference type="SAM" id="MobiDB-lite"/>
    </source>
</evidence>
<organism evidence="2 3">
    <name type="scientific">Penicillium atrosanguineum</name>
    <dbReference type="NCBI Taxonomy" id="1132637"/>
    <lineage>
        <taxon>Eukaryota</taxon>
        <taxon>Fungi</taxon>
        <taxon>Dikarya</taxon>
        <taxon>Ascomycota</taxon>
        <taxon>Pezizomycotina</taxon>
        <taxon>Eurotiomycetes</taxon>
        <taxon>Eurotiomycetidae</taxon>
        <taxon>Eurotiales</taxon>
        <taxon>Aspergillaceae</taxon>
        <taxon>Penicillium</taxon>
    </lineage>
</organism>
<accession>A0A9W9KZ84</accession>
<sequence length="136" mass="15465">MGFFSDDSDQANNYDQWNNSNPQDHEPSFAHELIAGAASFEAAKAYENHVAENGKQILHSSDMHNRMKKDQQLTGPIYLTGQPPNHQMAKELFAGFSGAFIDREIETKGLDFIDREKAKRQAEEHFDNVDPNQYGY</sequence>
<dbReference type="OrthoDB" id="9895617at2759"/>
<comment type="caution">
    <text evidence="2">The sequence shown here is derived from an EMBL/GenBank/DDBJ whole genome shotgun (WGS) entry which is preliminary data.</text>
</comment>
<feature type="compositionally biased region" description="Polar residues" evidence="1">
    <location>
        <begin position="10"/>
        <end position="22"/>
    </location>
</feature>
<dbReference type="Pfam" id="PF12585">
    <property type="entry name" value="DUF3759"/>
    <property type="match status" value="1"/>
</dbReference>
<name>A0A9W9KZ84_9EURO</name>
<evidence type="ECO:0000313" key="3">
    <source>
        <dbReference type="Proteomes" id="UP001147746"/>
    </source>
</evidence>
<dbReference type="AlphaFoldDB" id="A0A9W9KZ84"/>
<dbReference type="EMBL" id="JAPZBO010000001">
    <property type="protein sequence ID" value="KAJ5330634.1"/>
    <property type="molecule type" value="Genomic_DNA"/>
</dbReference>
<reference evidence="2" key="1">
    <citation type="submission" date="2022-12" db="EMBL/GenBank/DDBJ databases">
        <authorList>
            <person name="Petersen C."/>
        </authorList>
    </citation>
    <scope>NUCLEOTIDE SEQUENCE</scope>
    <source>
        <strain evidence="2">IBT 21472</strain>
    </source>
</reference>
<dbReference type="Proteomes" id="UP001147746">
    <property type="component" value="Unassembled WGS sequence"/>
</dbReference>